<name>X1BA13_9ZZZZ</name>
<dbReference type="GO" id="GO:0009089">
    <property type="term" value="P:lysine biosynthetic process via diaminopimelate"/>
    <property type="evidence" value="ECO:0007669"/>
    <property type="project" value="InterPro"/>
</dbReference>
<dbReference type="Pfam" id="PF02784">
    <property type="entry name" value="Orn_Arg_deC_N"/>
    <property type="match status" value="1"/>
</dbReference>
<dbReference type="PRINTS" id="PR01181">
    <property type="entry name" value="DAPDCRBXLASE"/>
</dbReference>
<comment type="cofactor">
    <cofactor evidence="1">
        <name>pyridoxal 5'-phosphate</name>
        <dbReference type="ChEBI" id="CHEBI:597326"/>
    </cofactor>
</comment>
<sequence>HHEGVLQHLERLGMDFECVSIQEVRKLMRVVPGLSPKRILFTPNFVHREEYEEALALGVLLTLDSITPLQQWPEVFEGQSLYLRVDPNEVLGRQASINTGGGESKFGITVQELMHVSGMLPQLGCKVVGLHAHAGSGILSAQHWRRIADCLVAWCAHFPDVTVLNCGGGLGVQQKPGLKGLDLQQVDAALADFKRLHPRFQLWLEPGRFVVAECGILLARVTQVKRKPQRHFIGLETGMNSLVRPAMYGAYHHIINLSRLHEPCTVRAHVVGPICDRPIA</sequence>
<comment type="caution">
    <text evidence="6">The sequence shown here is derived from an EMBL/GenBank/DDBJ whole genome shotgun (WGS) entry which is preliminary data.</text>
</comment>
<keyword evidence="2" id="KW-0210">Decarboxylase</keyword>
<proteinExistence type="predicted"/>
<evidence type="ECO:0000259" key="5">
    <source>
        <dbReference type="Pfam" id="PF02784"/>
    </source>
</evidence>
<dbReference type="InterPro" id="IPR029066">
    <property type="entry name" value="PLP-binding_barrel"/>
</dbReference>
<dbReference type="SUPFAM" id="SSF51419">
    <property type="entry name" value="PLP-binding barrel"/>
    <property type="match status" value="1"/>
</dbReference>
<dbReference type="Gene3D" id="2.40.37.10">
    <property type="entry name" value="Lyase, Ornithine Decarboxylase, Chain A, domain 1"/>
    <property type="match status" value="1"/>
</dbReference>
<organism evidence="6">
    <name type="scientific">marine sediment metagenome</name>
    <dbReference type="NCBI Taxonomy" id="412755"/>
    <lineage>
        <taxon>unclassified sequences</taxon>
        <taxon>metagenomes</taxon>
        <taxon>ecological metagenomes</taxon>
    </lineage>
</organism>
<dbReference type="EMBL" id="BART01026013">
    <property type="protein sequence ID" value="GAG91935.1"/>
    <property type="molecule type" value="Genomic_DNA"/>
</dbReference>
<reference evidence="6" key="1">
    <citation type="journal article" date="2014" name="Front. Microbiol.">
        <title>High frequency of phylogenetically diverse reductive dehalogenase-homologous genes in deep subseafloor sedimentary metagenomes.</title>
        <authorList>
            <person name="Kawai M."/>
            <person name="Futagami T."/>
            <person name="Toyoda A."/>
            <person name="Takaki Y."/>
            <person name="Nishi S."/>
            <person name="Hori S."/>
            <person name="Arai W."/>
            <person name="Tsubouchi T."/>
            <person name="Morono Y."/>
            <person name="Uchiyama I."/>
            <person name="Ito T."/>
            <person name="Fujiyama A."/>
            <person name="Inagaki F."/>
            <person name="Takami H."/>
        </authorList>
    </citation>
    <scope>NUCLEOTIDE SEQUENCE</scope>
    <source>
        <strain evidence="6">Expedition CK06-06</strain>
    </source>
</reference>
<dbReference type="InterPro" id="IPR009006">
    <property type="entry name" value="Ala_racemase/Decarboxylase_C"/>
</dbReference>
<dbReference type="SUPFAM" id="SSF50621">
    <property type="entry name" value="Alanine racemase C-terminal domain-like"/>
    <property type="match status" value="1"/>
</dbReference>
<feature type="domain" description="Orn/DAP/Arg decarboxylase 2 N-terminal" evidence="5">
    <location>
        <begin position="2"/>
        <end position="212"/>
    </location>
</feature>
<dbReference type="Gene3D" id="3.20.20.10">
    <property type="entry name" value="Alanine racemase"/>
    <property type="match status" value="1"/>
</dbReference>
<evidence type="ECO:0000256" key="4">
    <source>
        <dbReference type="ARBA" id="ARBA00023239"/>
    </source>
</evidence>
<dbReference type="InterPro" id="IPR002986">
    <property type="entry name" value="DAP_deCOOHase_LysA"/>
</dbReference>
<dbReference type="PANTHER" id="PTHR43727:SF2">
    <property type="entry name" value="GROUP IV DECARBOXYLASE"/>
    <property type="match status" value="1"/>
</dbReference>
<feature type="non-terminal residue" evidence="6">
    <location>
        <position position="1"/>
    </location>
</feature>
<dbReference type="PRINTS" id="PR01179">
    <property type="entry name" value="ODADCRBXLASE"/>
</dbReference>
<evidence type="ECO:0000256" key="3">
    <source>
        <dbReference type="ARBA" id="ARBA00022898"/>
    </source>
</evidence>
<protein>
    <recommendedName>
        <fullName evidence="5">Orn/DAP/Arg decarboxylase 2 N-terminal domain-containing protein</fullName>
    </recommendedName>
</protein>
<gene>
    <name evidence="6" type="ORF">S01H4_46530</name>
</gene>
<dbReference type="GO" id="GO:0008836">
    <property type="term" value="F:diaminopimelate decarboxylase activity"/>
    <property type="evidence" value="ECO:0007669"/>
    <property type="project" value="InterPro"/>
</dbReference>
<evidence type="ECO:0000256" key="2">
    <source>
        <dbReference type="ARBA" id="ARBA00022793"/>
    </source>
</evidence>
<dbReference type="PANTHER" id="PTHR43727">
    <property type="entry name" value="DIAMINOPIMELATE DECARBOXYLASE"/>
    <property type="match status" value="1"/>
</dbReference>
<dbReference type="InterPro" id="IPR022644">
    <property type="entry name" value="De-COase2_N"/>
</dbReference>
<keyword evidence="4" id="KW-0456">Lyase</keyword>
<dbReference type="InterPro" id="IPR000183">
    <property type="entry name" value="Orn/DAP/Arg_de-COase"/>
</dbReference>
<keyword evidence="3" id="KW-0663">Pyridoxal phosphate</keyword>
<evidence type="ECO:0000256" key="1">
    <source>
        <dbReference type="ARBA" id="ARBA00001933"/>
    </source>
</evidence>
<accession>X1BA13</accession>
<feature type="non-terminal residue" evidence="6">
    <location>
        <position position="280"/>
    </location>
</feature>
<dbReference type="AlphaFoldDB" id="X1BA13"/>
<evidence type="ECO:0000313" key="6">
    <source>
        <dbReference type="EMBL" id="GAG91935.1"/>
    </source>
</evidence>